<protein>
    <recommendedName>
        <fullName evidence="9">C2H2-type domain-containing protein</fullName>
    </recommendedName>
</protein>
<reference evidence="10" key="1">
    <citation type="submission" date="2021-12" db="EMBL/GenBank/DDBJ databases">
        <authorList>
            <person name="King R."/>
        </authorList>
    </citation>
    <scope>NUCLEOTIDE SEQUENCE</scope>
</reference>
<dbReference type="InterPro" id="IPR013087">
    <property type="entry name" value="Znf_C2H2_type"/>
</dbReference>
<dbReference type="PROSITE" id="PS50157">
    <property type="entry name" value="ZINC_FINGER_C2H2_2"/>
    <property type="match status" value="5"/>
</dbReference>
<dbReference type="AlphaFoldDB" id="A0A9P0FEW1"/>
<evidence type="ECO:0000313" key="11">
    <source>
        <dbReference type="Proteomes" id="UP001154078"/>
    </source>
</evidence>
<feature type="domain" description="C2H2-type" evidence="9">
    <location>
        <begin position="716"/>
        <end position="744"/>
    </location>
</feature>
<dbReference type="GO" id="GO:0005634">
    <property type="term" value="C:nucleus"/>
    <property type="evidence" value="ECO:0007669"/>
    <property type="project" value="UniProtKB-SubCell"/>
</dbReference>
<keyword evidence="4 7" id="KW-0863">Zinc-finger</keyword>
<dbReference type="PANTHER" id="PTHR24406">
    <property type="entry name" value="TRANSCRIPTIONAL REPRESSOR CTCFL-RELATED"/>
    <property type="match status" value="1"/>
</dbReference>
<keyword evidence="6" id="KW-0539">Nucleus</keyword>
<comment type="subcellular location">
    <subcellularLocation>
        <location evidence="1">Nucleus</location>
    </subcellularLocation>
</comment>
<dbReference type="GO" id="GO:0008270">
    <property type="term" value="F:zinc ion binding"/>
    <property type="evidence" value="ECO:0007669"/>
    <property type="project" value="UniProtKB-KW"/>
</dbReference>
<name>A0A9P0FEW1_BRAAE</name>
<evidence type="ECO:0000256" key="1">
    <source>
        <dbReference type="ARBA" id="ARBA00004123"/>
    </source>
</evidence>
<keyword evidence="11" id="KW-1185">Reference proteome</keyword>
<dbReference type="EMBL" id="OV121134">
    <property type="protein sequence ID" value="CAH0553228.1"/>
    <property type="molecule type" value="Genomic_DNA"/>
</dbReference>
<evidence type="ECO:0000256" key="2">
    <source>
        <dbReference type="ARBA" id="ARBA00022723"/>
    </source>
</evidence>
<evidence type="ECO:0000256" key="3">
    <source>
        <dbReference type="ARBA" id="ARBA00022737"/>
    </source>
</evidence>
<evidence type="ECO:0000256" key="4">
    <source>
        <dbReference type="ARBA" id="ARBA00022771"/>
    </source>
</evidence>
<dbReference type="SUPFAM" id="SSF57667">
    <property type="entry name" value="beta-beta-alpha zinc fingers"/>
    <property type="match status" value="2"/>
</dbReference>
<evidence type="ECO:0000256" key="8">
    <source>
        <dbReference type="SAM" id="MobiDB-lite"/>
    </source>
</evidence>
<evidence type="ECO:0000313" key="10">
    <source>
        <dbReference type="EMBL" id="CAH0553228.1"/>
    </source>
</evidence>
<dbReference type="InterPro" id="IPR050888">
    <property type="entry name" value="ZnF_C2H2-type_TF"/>
</dbReference>
<sequence>MSECYPFKSDRTLIPQEHIIWNDGETSTRPSMPQFSITTNALGENECFVTSEGTEYLTELENTNDIAFGDLHNIALEQPENVQFESIDEANQDLQNQVIVFKVDGSDELYGMQMVQDEHGNIEKYQFKFGTNESGELEAIPDTIQLIPSDDSERREEVILEEQTEGVEQTEPELNIFVENSEINMQAGEIQSEPEDTFDETVETPHDLEEETETDISATSRIRNVKEEIITEESCPLDENEALNCKQENEHLIEYHETEEYFQNEDSNENEVNENAEENHFSEYQEIYINEPSSGNLEAGMEMDHLEENELEMMEDESENEYQIIEGMPVTAEAEPIQPMHGTDTILQTVLEQPSNANIIKQYNSKVDAEGNKVTYFIVQPVQEKENVNNSVYKPAKANPRSILKTSYVPPAPVDLPEYDEKMDKRFAKSKEAIQARQFHNFITKTTIPHAPVRSERLPRKQKIKPVNDRIDEEIIVQEVMVSSSGVIETLDNPRNRRDNVTVTEYVELTDSDDDRNRFSESDDSVIEIFNSDDEVETQRKRGRPRKSTSVKKKRGRPILDRSTVMHADEVKCPRCPKTFPNQNSLNTHIQHHNLETSLLNSKSKNAVLEYKHKCDKCQSTFKNTILLKKHVCTEPANDLVCPICKKKFSIVTMFNLHKRIHVKEHVLKLTSPLRISQNKAKATITKNATFKCSDCPKYFKSKDLLSDHSKIHKKFCCSSCAKFFSSRILLDTHVREKCVKFKPSPQNRRLSFKTRTSLTKRRSSLFRPKKLNTAKTNSSLLNTPSSSNKQTKIDCESCPMKFSSHKQLFTHKVVKHGQDTPDKSILVSKSRKSLYKPVSTHGGIPVNDRLRKAYAGLKQKLECSQNP</sequence>
<feature type="domain" description="C2H2-type" evidence="9">
    <location>
        <begin position="640"/>
        <end position="667"/>
    </location>
</feature>
<keyword evidence="2" id="KW-0479">Metal-binding</keyword>
<dbReference type="Pfam" id="PF00096">
    <property type="entry name" value="zf-C2H2"/>
    <property type="match status" value="2"/>
</dbReference>
<accession>A0A9P0FEW1</accession>
<dbReference type="Gene3D" id="3.30.160.60">
    <property type="entry name" value="Classic Zinc Finger"/>
    <property type="match status" value="2"/>
</dbReference>
<evidence type="ECO:0000256" key="5">
    <source>
        <dbReference type="ARBA" id="ARBA00022833"/>
    </source>
</evidence>
<feature type="domain" description="C2H2-type" evidence="9">
    <location>
        <begin position="794"/>
        <end position="822"/>
    </location>
</feature>
<feature type="compositionally biased region" description="Basic residues" evidence="8">
    <location>
        <begin position="541"/>
        <end position="557"/>
    </location>
</feature>
<feature type="region of interest" description="Disordered" evidence="8">
    <location>
        <begin position="534"/>
        <end position="557"/>
    </location>
</feature>
<feature type="domain" description="C2H2-type" evidence="9">
    <location>
        <begin position="571"/>
        <end position="598"/>
    </location>
</feature>
<organism evidence="10 11">
    <name type="scientific">Brassicogethes aeneus</name>
    <name type="common">Rape pollen beetle</name>
    <name type="synonym">Meligethes aeneus</name>
    <dbReference type="NCBI Taxonomy" id="1431903"/>
    <lineage>
        <taxon>Eukaryota</taxon>
        <taxon>Metazoa</taxon>
        <taxon>Ecdysozoa</taxon>
        <taxon>Arthropoda</taxon>
        <taxon>Hexapoda</taxon>
        <taxon>Insecta</taxon>
        <taxon>Pterygota</taxon>
        <taxon>Neoptera</taxon>
        <taxon>Endopterygota</taxon>
        <taxon>Coleoptera</taxon>
        <taxon>Polyphaga</taxon>
        <taxon>Cucujiformia</taxon>
        <taxon>Nitidulidae</taxon>
        <taxon>Meligethinae</taxon>
        <taxon>Brassicogethes</taxon>
    </lineage>
</organism>
<evidence type="ECO:0000256" key="7">
    <source>
        <dbReference type="PROSITE-ProRule" id="PRU00042"/>
    </source>
</evidence>
<dbReference type="SMART" id="SM00355">
    <property type="entry name" value="ZnF_C2H2"/>
    <property type="match status" value="6"/>
</dbReference>
<proteinExistence type="predicted"/>
<dbReference type="InterPro" id="IPR036236">
    <property type="entry name" value="Znf_C2H2_sf"/>
</dbReference>
<dbReference type="OrthoDB" id="6744513at2759"/>
<gene>
    <name evidence="10" type="ORF">MELIAE_LOCUS5284</name>
</gene>
<keyword evidence="3" id="KW-0677">Repeat</keyword>
<evidence type="ECO:0000256" key="6">
    <source>
        <dbReference type="ARBA" id="ARBA00023242"/>
    </source>
</evidence>
<keyword evidence="5" id="KW-0862">Zinc</keyword>
<dbReference type="PROSITE" id="PS00028">
    <property type="entry name" value="ZINC_FINGER_C2H2_1"/>
    <property type="match status" value="4"/>
</dbReference>
<dbReference type="Proteomes" id="UP001154078">
    <property type="component" value="Chromosome 3"/>
</dbReference>
<feature type="domain" description="C2H2-type" evidence="9">
    <location>
        <begin position="691"/>
        <end position="713"/>
    </location>
</feature>
<evidence type="ECO:0000259" key="9">
    <source>
        <dbReference type="PROSITE" id="PS50157"/>
    </source>
</evidence>